<dbReference type="Proteomes" id="UP001362999">
    <property type="component" value="Unassembled WGS sequence"/>
</dbReference>
<gene>
    <name evidence="2" type="ORF">R3P38DRAFT_1802343</name>
</gene>
<keyword evidence="1" id="KW-0732">Signal</keyword>
<evidence type="ECO:0000256" key="1">
    <source>
        <dbReference type="SAM" id="SignalP"/>
    </source>
</evidence>
<comment type="caution">
    <text evidence="2">The sequence shown here is derived from an EMBL/GenBank/DDBJ whole genome shotgun (WGS) entry which is preliminary data.</text>
</comment>
<feature type="signal peptide" evidence="1">
    <location>
        <begin position="1"/>
        <end position="39"/>
    </location>
</feature>
<accession>A0AAW0A5U0</accession>
<dbReference type="AlphaFoldDB" id="A0AAW0A5U0"/>
<proteinExistence type="predicted"/>
<evidence type="ECO:0000313" key="3">
    <source>
        <dbReference type="Proteomes" id="UP001362999"/>
    </source>
</evidence>
<reference evidence="2 3" key="1">
    <citation type="journal article" date="2024" name="J Genomics">
        <title>Draft genome sequencing and assembly of Favolaschia claudopus CIRM-BRFM 2984 isolated from oak limbs.</title>
        <authorList>
            <person name="Navarro D."/>
            <person name="Drula E."/>
            <person name="Chaduli D."/>
            <person name="Cazenave R."/>
            <person name="Ahrendt S."/>
            <person name="Wang J."/>
            <person name="Lipzen A."/>
            <person name="Daum C."/>
            <person name="Barry K."/>
            <person name="Grigoriev I.V."/>
            <person name="Favel A."/>
            <person name="Rosso M.N."/>
            <person name="Martin F."/>
        </authorList>
    </citation>
    <scope>NUCLEOTIDE SEQUENCE [LARGE SCALE GENOMIC DNA]</scope>
    <source>
        <strain evidence="2 3">CIRM-BRFM 2984</strain>
    </source>
</reference>
<evidence type="ECO:0008006" key="4">
    <source>
        <dbReference type="Google" id="ProtNLM"/>
    </source>
</evidence>
<evidence type="ECO:0000313" key="2">
    <source>
        <dbReference type="EMBL" id="KAK7000995.1"/>
    </source>
</evidence>
<keyword evidence="3" id="KW-1185">Reference proteome</keyword>
<sequence length="84" mass="9820">MVLCSICRPMRHRALLSWLRFNITLQLLNPPLLLRPCQSQVYQGTYFQECDYSTFESVGIPGVRLSFVLCKWRQVKPSSFSHRA</sequence>
<name>A0AAW0A5U0_9AGAR</name>
<protein>
    <recommendedName>
        <fullName evidence="4">Secreted protein</fullName>
    </recommendedName>
</protein>
<feature type="chain" id="PRO_5043642652" description="Secreted protein" evidence="1">
    <location>
        <begin position="40"/>
        <end position="84"/>
    </location>
</feature>
<dbReference type="EMBL" id="JAWWNJ010000085">
    <property type="protein sequence ID" value="KAK7000995.1"/>
    <property type="molecule type" value="Genomic_DNA"/>
</dbReference>
<organism evidence="2 3">
    <name type="scientific">Favolaschia claudopus</name>
    <dbReference type="NCBI Taxonomy" id="2862362"/>
    <lineage>
        <taxon>Eukaryota</taxon>
        <taxon>Fungi</taxon>
        <taxon>Dikarya</taxon>
        <taxon>Basidiomycota</taxon>
        <taxon>Agaricomycotina</taxon>
        <taxon>Agaricomycetes</taxon>
        <taxon>Agaricomycetidae</taxon>
        <taxon>Agaricales</taxon>
        <taxon>Marasmiineae</taxon>
        <taxon>Mycenaceae</taxon>
        <taxon>Favolaschia</taxon>
    </lineage>
</organism>